<name>A0A078AYI4_STYLE</name>
<feature type="domain" description="N-acetyltransferase" evidence="2">
    <location>
        <begin position="40"/>
        <end position="186"/>
    </location>
</feature>
<dbReference type="InterPro" id="IPR016181">
    <property type="entry name" value="Acyl_CoA_acyltransferase"/>
</dbReference>
<gene>
    <name evidence="3" type="primary">Contig15032.g16015</name>
    <name evidence="3" type="ORF">STYLEM_16580</name>
</gene>
<evidence type="ECO:0000313" key="4">
    <source>
        <dbReference type="Proteomes" id="UP000039865"/>
    </source>
</evidence>
<dbReference type="EMBL" id="CCKQ01015643">
    <property type="protein sequence ID" value="CDW87475.1"/>
    <property type="molecule type" value="Genomic_DNA"/>
</dbReference>
<feature type="region of interest" description="Disordered" evidence="1">
    <location>
        <begin position="244"/>
        <end position="289"/>
    </location>
</feature>
<evidence type="ECO:0000313" key="3">
    <source>
        <dbReference type="EMBL" id="CDW87475.1"/>
    </source>
</evidence>
<keyword evidence="4" id="KW-1185">Reference proteome</keyword>
<evidence type="ECO:0000259" key="2">
    <source>
        <dbReference type="Pfam" id="PF13302"/>
    </source>
</evidence>
<organism evidence="3 4">
    <name type="scientific">Stylonychia lemnae</name>
    <name type="common">Ciliate</name>
    <dbReference type="NCBI Taxonomy" id="5949"/>
    <lineage>
        <taxon>Eukaryota</taxon>
        <taxon>Sar</taxon>
        <taxon>Alveolata</taxon>
        <taxon>Ciliophora</taxon>
        <taxon>Intramacronucleata</taxon>
        <taxon>Spirotrichea</taxon>
        <taxon>Stichotrichia</taxon>
        <taxon>Sporadotrichida</taxon>
        <taxon>Oxytrichidae</taxon>
        <taxon>Stylonychinae</taxon>
        <taxon>Stylonychia</taxon>
    </lineage>
</organism>
<dbReference type="SUPFAM" id="SSF55729">
    <property type="entry name" value="Acyl-CoA N-acyltransferases (Nat)"/>
    <property type="match status" value="1"/>
</dbReference>
<sequence length="542" mass="62712">MQLIHQNHNLITHQENQAKAIEQQTKLELVKKEEKHKEEIILEEFSGSHIPELIQMMSRDDDQVIREEFMYPYKVDQMDEEYLRSMFSSYRLRNDKYAALRISIKTGYGWKTLIGTAHLLQQNATEKKGLLAKFYISRIYRRSGFEEKCLIEIMKFAFDVMGLEKLIVFVNEQNQYFCKLLMWVHFRLIKMKPKAHGMYNRLMLSILKEDFQELISKHYKKIIKNRFYNSFMHDNYRDNSVNVLHNSNNGGGSSKMNRNSMVSQTQNPNNVRNKLASPHSEKSHAIKGLHSQGGTLAIAYVNDSNKSEKSRFQNNDPLMDKKRNKSSDSMPSTATGTQQQTILSPHQYSAIYPIQENNEKPLFDKVNVTPQSHKSVVSMHQSQSQMLSNLKKQVSLPKLNLASGGSNLNMPRNERQQIMSLNSPSSPMSKQAILEDINRLDQEIEQEQRSFYSLKHAKGIPSLDKLNSDKTIQKQKNLQSQQNITQNPQQQPIFKIPPINNRIQEGAGGDLTGKYSQSSNIQKISPNGVYLQQNFINMMQYQ</sequence>
<feature type="compositionally biased region" description="Polar residues" evidence="1">
    <location>
        <begin position="327"/>
        <end position="343"/>
    </location>
</feature>
<dbReference type="InParanoid" id="A0A078AYI4"/>
<accession>A0A078AYI4</accession>
<feature type="compositionally biased region" description="Polar residues" evidence="1">
    <location>
        <begin position="261"/>
        <end position="272"/>
    </location>
</feature>
<evidence type="ECO:0000256" key="1">
    <source>
        <dbReference type="SAM" id="MobiDB-lite"/>
    </source>
</evidence>
<protein>
    <recommendedName>
        <fullName evidence="2">N-acetyltransferase domain-containing protein</fullName>
    </recommendedName>
</protein>
<dbReference type="Pfam" id="PF13302">
    <property type="entry name" value="Acetyltransf_3"/>
    <property type="match status" value="1"/>
</dbReference>
<dbReference type="InterPro" id="IPR000182">
    <property type="entry name" value="GNAT_dom"/>
</dbReference>
<dbReference type="Gene3D" id="3.40.630.30">
    <property type="match status" value="1"/>
</dbReference>
<dbReference type="OrthoDB" id="10678614at2759"/>
<dbReference type="GO" id="GO:0016747">
    <property type="term" value="F:acyltransferase activity, transferring groups other than amino-acyl groups"/>
    <property type="evidence" value="ECO:0007669"/>
    <property type="project" value="InterPro"/>
</dbReference>
<dbReference type="AlphaFoldDB" id="A0A078AYI4"/>
<proteinExistence type="predicted"/>
<feature type="region of interest" description="Disordered" evidence="1">
    <location>
        <begin position="304"/>
        <end position="343"/>
    </location>
</feature>
<dbReference type="Proteomes" id="UP000039865">
    <property type="component" value="Unassembled WGS sequence"/>
</dbReference>
<reference evidence="3 4" key="1">
    <citation type="submission" date="2014-06" db="EMBL/GenBank/DDBJ databases">
        <authorList>
            <person name="Swart Estienne"/>
        </authorList>
    </citation>
    <scope>NUCLEOTIDE SEQUENCE [LARGE SCALE GENOMIC DNA]</scope>
    <source>
        <strain evidence="3 4">130c</strain>
    </source>
</reference>
<feature type="compositionally biased region" description="Low complexity" evidence="1">
    <location>
        <begin position="244"/>
        <end position="260"/>
    </location>
</feature>